<dbReference type="InterPro" id="IPR008007">
    <property type="entry name" value="Peptidase_M42"/>
</dbReference>
<dbReference type="GO" id="GO:0004177">
    <property type="term" value="F:aminopeptidase activity"/>
    <property type="evidence" value="ECO:0007669"/>
    <property type="project" value="UniProtKB-KW"/>
</dbReference>
<accession>A0A518DVC2</accession>
<reference evidence="3 4" key="1">
    <citation type="submission" date="2019-02" db="EMBL/GenBank/DDBJ databases">
        <title>Deep-cultivation of Planctomycetes and their phenomic and genomic characterization uncovers novel biology.</title>
        <authorList>
            <person name="Wiegand S."/>
            <person name="Jogler M."/>
            <person name="Boedeker C."/>
            <person name="Pinto D."/>
            <person name="Vollmers J."/>
            <person name="Rivas-Marin E."/>
            <person name="Kohn T."/>
            <person name="Peeters S.H."/>
            <person name="Heuer A."/>
            <person name="Rast P."/>
            <person name="Oberbeckmann S."/>
            <person name="Bunk B."/>
            <person name="Jeske O."/>
            <person name="Meyerdierks A."/>
            <person name="Storesund J.E."/>
            <person name="Kallscheuer N."/>
            <person name="Luecker S."/>
            <person name="Lage O.M."/>
            <person name="Pohl T."/>
            <person name="Merkel B.J."/>
            <person name="Hornburger P."/>
            <person name="Mueller R.-W."/>
            <person name="Bruemmer F."/>
            <person name="Labrenz M."/>
            <person name="Spormann A.M."/>
            <person name="Op den Camp H."/>
            <person name="Overmann J."/>
            <person name="Amann R."/>
            <person name="Jetten M.S.M."/>
            <person name="Mascher T."/>
            <person name="Medema M.H."/>
            <person name="Devos D.P."/>
            <person name="Kaster A.-K."/>
            <person name="Ovreas L."/>
            <person name="Rohde M."/>
            <person name="Galperin M.Y."/>
            <person name="Jogler C."/>
        </authorList>
    </citation>
    <scope>NUCLEOTIDE SEQUENCE [LARGE SCALE GENOMIC DNA]</scope>
    <source>
        <strain evidence="3 4">Pla85_3_4</strain>
    </source>
</reference>
<dbReference type="KEGG" id="lcre:Pla8534_36020"/>
<keyword evidence="2" id="KW-0378">Hydrolase</keyword>
<keyword evidence="3" id="KW-0645">Protease</keyword>
<dbReference type="AlphaFoldDB" id="A0A518DVC2"/>
<evidence type="ECO:0000256" key="2">
    <source>
        <dbReference type="ARBA" id="ARBA00022801"/>
    </source>
</evidence>
<dbReference type="GO" id="GO:0046872">
    <property type="term" value="F:metal ion binding"/>
    <property type="evidence" value="ECO:0007669"/>
    <property type="project" value="UniProtKB-KW"/>
</dbReference>
<dbReference type="SUPFAM" id="SSF53187">
    <property type="entry name" value="Zn-dependent exopeptidases"/>
    <property type="match status" value="1"/>
</dbReference>
<gene>
    <name evidence="3" type="ORF">Pla8534_36020</name>
</gene>
<dbReference type="Proteomes" id="UP000317648">
    <property type="component" value="Chromosome"/>
</dbReference>
<dbReference type="OrthoDB" id="5347391at2"/>
<keyword evidence="1" id="KW-0479">Metal-binding</keyword>
<proteinExistence type="predicted"/>
<evidence type="ECO:0000256" key="1">
    <source>
        <dbReference type="ARBA" id="ARBA00022723"/>
    </source>
</evidence>
<name>A0A518DVC2_9BACT</name>
<evidence type="ECO:0000313" key="3">
    <source>
        <dbReference type="EMBL" id="QDU95785.1"/>
    </source>
</evidence>
<dbReference type="InterPro" id="IPR051464">
    <property type="entry name" value="Peptidase_M42_aminopept"/>
</dbReference>
<evidence type="ECO:0000313" key="4">
    <source>
        <dbReference type="Proteomes" id="UP000317648"/>
    </source>
</evidence>
<keyword evidence="4" id="KW-1185">Reference proteome</keyword>
<protein>
    <submittedName>
        <fullName evidence="3">M42 glutamyl aminopeptidase</fullName>
    </submittedName>
</protein>
<organism evidence="3 4">
    <name type="scientific">Lignipirellula cremea</name>
    <dbReference type="NCBI Taxonomy" id="2528010"/>
    <lineage>
        <taxon>Bacteria</taxon>
        <taxon>Pseudomonadati</taxon>
        <taxon>Planctomycetota</taxon>
        <taxon>Planctomycetia</taxon>
        <taxon>Pirellulales</taxon>
        <taxon>Pirellulaceae</taxon>
        <taxon>Lignipirellula</taxon>
    </lineage>
</organism>
<dbReference type="PANTHER" id="PTHR32481:SF0">
    <property type="entry name" value="AMINOPEPTIDASE YPDE-RELATED"/>
    <property type="match status" value="1"/>
</dbReference>
<dbReference type="PANTHER" id="PTHR32481">
    <property type="entry name" value="AMINOPEPTIDASE"/>
    <property type="match status" value="1"/>
</dbReference>
<keyword evidence="3" id="KW-0031">Aminopeptidase</keyword>
<sequence>MSTLVKARPPKLADVDFDGFLDTLRGLIREPSVVGTEDSFFRVIRRELEEVGARVSYYQGVLTAQGSKPDQLYLSAHCDRHGLLCTGANEFQYAAFIAGNSCDLTGESVSEQMMHSIGDRFFGQRVQAHLPYTGTYQGQAKITRSYVCPHRRNLIFELDGLEFLQPGTPISFLDRLRIEDDCLSAQLDNVLSVAIILHLFRHGFQGTALFTAQEEAGRSWRYALSWFQRQQIETDRLIVLDTSPYPSRADADAQDIVLRRKDANGAFCASFTKELVDHCDRLGIRHSFKDAYVETQNLTRAKPLSLGRTELGRLVTASGGKINGATLQIPTTGYHTTSETAAIRSVTSTLWLLMNAYV</sequence>
<dbReference type="Pfam" id="PF05343">
    <property type="entry name" value="Peptidase_M42"/>
    <property type="match status" value="1"/>
</dbReference>
<dbReference type="Gene3D" id="3.40.630.10">
    <property type="entry name" value="Zn peptidases"/>
    <property type="match status" value="1"/>
</dbReference>
<dbReference type="RefSeq" id="WP_145054483.1">
    <property type="nucleotide sequence ID" value="NZ_CP036433.1"/>
</dbReference>
<dbReference type="EMBL" id="CP036433">
    <property type="protein sequence ID" value="QDU95785.1"/>
    <property type="molecule type" value="Genomic_DNA"/>
</dbReference>